<comment type="caution">
    <text evidence="1">The sequence shown here is derived from an EMBL/GenBank/DDBJ whole genome shotgun (WGS) entry which is preliminary data.</text>
</comment>
<evidence type="ECO:0000313" key="2">
    <source>
        <dbReference type="Proteomes" id="UP000821845"/>
    </source>
</evidence>
<evidence type="ECO:0000313" key="1">
    <source>
        <dbReference type="EMBL" id="KAH6932693.1"/>
    </source>
</evidence>
<accession>A0ACB7SD94</accession>
<protein>
    <submittedName>
        <fullName evidence="1">Uncharacterized protein</fullName>
    </submittedName>
</protein>
<proteinExistence type="predicted"/>
<name>A0ACB7SD94_HYAAI</name>
<dbReference type="EMBL" id="CM023484">
    <property type="protein sequence ID" value="KAH6932693.1"/>
    <property type="molecule type" value="Genomic_DNA"/>
</dbReference>
<reference evidence="1" key="1">
    <citation type="submission" date="2020-05" db="EMBL/GenBank/DDBJ databases">
        <title>Large-scale comparative analyses of tick genomes elucidate their genetic diversity and vector capacities.</title>
        <authorList>
            <person name="Jia N."/>
            <person name="Wang J."/>
            <person name="Shi W."/>
            <person name="Du L."/>
            <person name="Sun Y."/>
            <person name="Zhan W."/>
            <person name="Jiang J."/>
            <person name="Wang Q."/>
            <person name="Zhang B."/>
            <person name="Ji P."/>
            <person name="Sakyi L.B."/>
            <person name="Cui X."/>
            <person name="Yuan T."/>
            <person name="Jiang B."/>
            <person name="Yang W."/>
            <person name="Lam T.T.-Y."/>
            <person name="Chang Q."/>
            <person name="Ding S."/>
            <person name="Wang X."/>
            <person name="Zhu J."/>
            <person name="Ruan X."/>
            <person name="Zhao L."/>
            <person name="Wei J."/>
            <person name="Que T."/>
            <person name="Du C."/>
            <person name="Cheng J."/>
            <person name="Dai P."/>
            <person name="Han X."/>
            <person name="Huang E."/>
            <person name="Gao Y."/>
            <person name="Liu J."/>
            <person name="Shao H."/>
            <person name="Ye R."/>
            <person name="Li L."/>
            <person name="Wei W."/>
            <person name="Wang X."/>
            <person name="Wang C."/>
            <person name="Yang T."/>
            <person name="Huo Q."/>
            <person name="Li W."/>
            <person name="Guo W."/>
            <person name="Chen H."/>
            <person name="Zhou L."/>
            <person name="Ni X."/>
            <person name="Tian J."/>
            <person name="Zhou Y."/>
            <person name="Sheng Y."/>
            <person name="Liu T."/>
            <person name="Pan Y."/>
            <person name="Xia L."/>
            <person name="Li J."/>
            <person name="Zhao F."/>
            <person name="Cao W."/>
        </authorList>
    </citation>
    <scope>NUCLEOTIDE SEQUENCE</scope>
    <source>
        <strain evidence="1">Hyas-2018</strain>
    </source>
</reference>
<keyword evidence="2" id="KW-1185">Reference proteome</keyword>
<gene>
    <name evidence="1" type="ORF">HPB50_008738</name>
</gene>
<dbReference type="Proteomes" id="UP000821845">
    <property type="component" value="Chromosome 4"/>
</dbReference>
<sequence>MFPVMRVVVSGMDPKVYYMVLMDLTPMDNFRYRFLGNCWLPVEPATEILPGEGGSLYVHENGPCVGSKWMMAPVDFGTVKLTNQKSATPQQIMLQSMRKYVPRIHIFAGSDVQQLDYRRFKTFVFPETAFITVTSYQNDQIITLKIQNNPYARSFFSNADRRNSRRLAEEESASVEDGTGRDSAAKTFPAPSTSCTGTATTAEQHFPSIASSLSSGYAANAVPSLQHAWAQRTTSQHLFAPHGPTDLGWYSPLYGLAQELQYATTPAVMGQSYRPYVPSPYMNVATAPEFSPFYLRSLLDSSRSASSPVVTPSAAPVSSATVSSPLSASSAMSRPCATPATPASSLEALSTAALVSAPLTLFRNVTTSSHTQNHSFSPS</sequence>
<organism evidence="1 2">
    <name type="scientific">Hyalomma asiaticum</name>
    <name type="common">Tick</name>
    <dbReference type="NCBI Taxonomy" id="266040"/>
    <lineage>
        <taxon>Eukaryota</taxon>
        <taxon>Metazoa</taxon>
        <taxon>Ecdysozoa</taxon>
        <taxon>Arthropoda</taxon>
        <taxon>Chelicerata</taxon>
        <taxon>Arachnida</taxon>
        <taxon>Acari</taxon>
        <taxon>Parasitiformes</taxon>
        <taxon>Ixodida</taxon>
        <taxon>Ixodoidea</taxon>
        <taxon>Ixodidae</taxon>
        <taxon>Hyalomminae</taxon>
        <taxon>Hyalomma</taxon>
    </lineage>
</organism>